<dbReference type="InterPro" id="IPR019787">
    <property type="entry name" value="Znf_PHD-finger"/>
</dbReference>
<sequence length="1011" mass="108789">MREMVGGCCVCSDERGWAENPLVYCDGHGCNVAVHQACYGIVQVPTGPWFCRKCESQERAARVRCELCPHKDGALKRTDNGGWAHVVCALYIPEVQFANVLTMEPIVLQYVPHDRYNKTCYICEDHGRESRAASGACMTCNRQGCRQAFHVTCAQMAGLLCEEEGLDADNVKYCGYCKYHYSKMKKPRPSGGGSGPSGGSFCHTRRSCSTSPTHEKHSSHQDKPRKSHKDKARQKEKHKKLPEGQPALVPSISSSNDKVASSHHVSPKECVEVSRSEVKGKKTLSHAIGHRSRKLGSGRSSTSPFQQGTSVLQDYLPFSSKLEHHGEEVEEEEEEEEEEDDREKEEKKYLKPPTLPPQPALPPPSPTPPPESLRDSPLYESHPSGNSFEPKVTISTFGSIMRFTTSSGPTRPRDAPQGECKRQPPEEGPREPAVKEKKHRGNKRSKHGPGRPRGSKNKDSGYHGPTLSTTSALGPPPLPRAALSSSSYPSSSRAYSLSTDSPLLGSGIYTSNKDPISLGGGGLGAVCSTPLSSSLLGNQGAPSLPQLSRSSLPGTIPTPTPAMVSATQVFSLPGSSYSLTSARIFGSPLASGLSINPLISQSESSLPEPDLEDCRFPCRDSSPRDSFSPSPMSSLPLLFDQREDAGCRGNVPPASSQIEQLLHKHSSGQTGVNIVEMLKSLHSLQQENQRLQDQIVNLTAKKESLQVLNVQLAVPFPPVPSSLRPLPSSQLHFLHGHSACSPDPFNISKSPPTKTNFLMENSLSGSSEELHSGCPSRSSSSLSFQSTPPPQQSPASLSQPLLNGMGRVMSGALGGGAQSANPALSMVGGLMGNLSGSPQMSMNGIMGNLNGVIQTSATVPQTHSLAQQGMQLANSLNSVQGASLLTDQQRQFLLQQQQQQQQQLHQLLTSQNFTPEQQVVVFQMLQQQQQQQQRQRELHRLHLPLSTAVMTSSPAPPPLLAGNSPLGGRLVTSSPNSLLTPATASPLHSGQGNPFLGLHQDGSLQKSGEKG</sequence>
<evidence type="ECO:0000256" key="1">
    <source>
        <dbReference type="ARBA" id="ARBA00022723"/>
    </source>
</evidence>
<evidence type="ECO:0000256" key="2">
    <source>
        <dbReference type="ARBA" id="ARBA00022771"/>
    </source>
</evidence>
<dbReference type="Proteomes" id="UP001369086">
    <property type="component" value="Unassembled WGS sequence"/>
</dbReference>
<accession>A0ABR0YC23</accession>
<dbReference type="Pfam" id="PF13832">
    <property type="entry name" value="zf-HC5HC2H_2"/>
    <property type="match status" value="1"/>
</dbReference>
<evidence type="ECO:0000313" key="10">
    <source>
        <dbReference type="Proteomes" id="UP001369086"/>
    </source>
</evidence>
<evidence type="ECO:0000256" key="3">
    <source>
        <dbReference type="ARBA" id="ARBA00022833"/>
    </source>
</evidence>
<proteinExistence type="predicted"/>
<feature type="compositionally biased region" description="Low complexity" evidence="6">
    <location>
        <begin position="793"/>
        <end position="802"/>
    </location>
</feature>
<feature type="compositionally biased region" description="Low complexity" evidence="6">
    <location>
        <begin position="480"/>
        <end position="497"/>
    </location>
</feature>
<comment type="caution">
    <text evidence="9">The sequence shown here is derived from an EMBL/GenBank/DDBJ whole genome shotgun (WGS) entry which is preliminary data.</text>
</comment>
<feature type="compositionally biased region" description="Basic and acidic residues" evidence="6">
    <location>
        <begin position="213"/>
        <end position="224"/>
    </location>
</feature>
<dbReference type="InterPro" id="IPR034732">
    <property type="entry name" value="EPHD"/>
</dbReference>
<keyword evidence="1" id="KW-0479">Metal-binding</keyword>
<dbReference type="Pfam" id="PF13831">
    <property type="entry name" value="PHD_2"/>
    <property type="match status" value="1"/>
</dbReference>
<evidence type="ECO:0000313" key="9">
    <source>
        <dbReference type="EMBL" id="KAK6470184.1"/>
    </source>
</evidence>
<protein>
    <submittedName>
        <fullName evidence="9">Protein AF-17-like</fullName>
    </submittedName>
</protein>
<feature type="compositionally biased region" description="Basic residues" evidence="6">
    <location>
        <begin position="225"/>
        <end position="240"/>
    </location>
</feature>
<feature type="compositionally biased region" description="Low complexity" evidence="6">
    <location>
        <begin position="764"/>
        <end position="786"/>
    </location>
</feature>
<dbReference type="CDD" id="cd15708">
    <property type="entry name" value="ePHD_AF10"/>
    <property type="match status" value="1"/>
</dbReference>
<feature type="compositionally biased region" description="Basic residues" evidence="6">
    <location>
        <begin position="436"/>
        <end position="455"/>
    </location>
</feature>
<evidence type="ECO:0000256" key="5">
    <source>
        <dbReference type="SAM" id="Coils"/>
    </source>
</evidence>
<reference evidence="9 10" key="1">
    <citation type="submission" date="2021-05" db="EMBL/GenBank/DDBJ databases">
        <authorList>
            <person name="Zahm M."/>
            <person name="Klopp C."/>
            <person name="Cabau C."/>
            <person name="Kuhl H."/>
            <person name="Suciu R."/>
            <person name="Ciorpac M."/>
            <person name="Holostenco D."/>
            <person name="Gessner J."/>
            <person name="Wuertz S."/>
            <person name="Hohne C."/>
            <person name="Stock M."/>
            <person name="Gislard M."/>
            <person name="Lluch J."/>
            <person name="Milhes M."/>
            <person name="Lampietro C."/>
            <person name="Lopez Roques C."/>
            <person name="Donnadieu C."/>
            <person name="Du K."/>
            <person name="Schartl M."/>
            <person name="Guiguen Y."/>
        </authorList>
    </citation>
    <scope>NUCLEOTIDE SEQUENCE [LARGE SCALE GENOMIC DNA]</scope>
    <source>
        <strain evidence="9">Hh-F2</strain>
        <tissue evidence="9">Blood</tissue>
    </source>
</reference>
<keyword evidence="10" id="KW-1185">Reference proteome</keyword>
<feature type="compositionally biased region" description="Acidic residues" evidence="6">
    <location>
        <begin position="328"/>
        <end position="343"/>
    </location>
</feature>
<evidence type="ECO:0000259" key="8">
    <source>
        <dbReference type="PROSITE" id="PS51805"/>
    </source>
</evidence>
<feature type="coiled-coil region" evidence="5">
    <location>
        <begin position="674"/>
        <end position="708"/>
    </location>
</feature>
<dbReference type="Gene3D" id="3.30.40.10">
    <property type="entry name" value="Zinc/RING finger domain, C3HC4 (zinc finger)"/>
    <property type="match status" value="2"/>
</dbReference>
<dbReference type="InterPro" id="IPR001965">
    <property type="entry name" value="Znf_PHD"/>
</dbReference>
<dbReference type="PROSITE" id="PS01359">
    <property type="entry name" value="ZF_PHD_1"/>
    <property type="match status" value="1"/>
</dbReference>
<dbReference type="EMBL" id="JAHFZB010000036">
    <property type="protein sequence ID" value="KAK6470184.1"/>
    <property type="molecule type" value="Genomic_DNA"/>
</dbReference>
<dbReference type="InterPro" id="IPR049781">
    <property type="entry name" value="AF10/AF17_PHD"/>
</dbReference>
<feature type="region of interest" description="Disordered" evidence="6">
    <location>
        <begin position="601"/>
        <end position="635"/>
    </location>
</feature>
<dbReference type="InterPro" id="IPR049775">
    <property type="entry name" value="AF10_ePHD"/>
</dbReference>
<dbReference type="InterPro" id="IPR019786">
    <property type="entry name" value="Zinc_finger_PHD-type_CS"/>
</dbReference>
<gene>
    <name evidence="9" type="ORF">HHUSO_G31127</name>
</gene>
<feature type="region of interest" description="Disordered" evidence="6">
    <location>
        <begin position="537"/>
        <end position="559"/>
    </location>
</feature>
<feature type="compositionally biased region" description="Polar residues" evidence="6">
    <location>
        <begin position="971"/>
        <end position="992"/>
    </location>
</feature>
<keyword evidence="2 4" id="KW-0863">Zinc-finger</keyword>
<dbReference type="InterPro" id="IPR011011">
    <property type="entry name" value="Znf_FYVE_PHD"/>
</dbReference>
<dbReference type="InterPro" id="IPR050701">
    <property type="entry name" value="Histone_Mod_Regulator"/>
</dbReference>
<feature type="compositionally biased region" description="Basic and acidic residues" evidence="6">
    <location>
        <begin position="612"/>
        <end position="623"/>
    </location>
</feature>
<dbReference type="CDD" id="cd15574">
    <property type="entry name" value="PHD_AF10_AF17"/>
    <property type="match status" value="1"/>
</dbReference>
<feature type="compositionally biased region" description="Basic residues" evidence="6">
    <location>
        <begin position="281"/>
        <end position="296"/>
    </location>
</feature>
<feature type="region of interest" description="Disordered" evidence="6">
    <location>
        <begin position="948"/>
        <end position="1011"/>
    </location>
</feature>
<feature type="domain" description="PHD-type" evidence="8">
    <location>
        <begin position="62"/>
        <end position="181"/>
    </location>
</feature>
<dbReference type="InterPro" id="IPR013083">
    <property type="entry name" value="Znf_RING/FYVE/PHD"/>
</dbReference>
<dbReference type="SUPFAM" id="SSF57903">
    <property type="entry name" value="FYVE/PHD zinc finger"/>
    <property type="match status" value="1"/>
</dbReference>
<feature type="region of interest" description="Disordered" evidence="6">
    <location>
        <begin position="186"/>
        <end position="497"/>
    </location>
</feature>
<evidence type="ECO:0000259" key="7">
    <source>
        <dbReference type="PROSITE" id="PS50016"/>
    </source>
</evidence>
<keyword evidence="3" id="KW-0862">Zinc</keyword>
<feature type="region of interest" description="Disordered" evidence="6">
    <location>
        <begin position="764"/>
        <end position="803"/>
    </location>
</feature>
<feature type="compositionally biased region" description="Pro residues" evidence="6">
    <location>
        <begin position="353"/>
        <end position="371"/>
    </location>
</feature>
<name>A0ABR0YC23_HUSHU</name>
<feature type="compositionally biased region" description="Basic and acidic residues" evidence="6">
    <location>
        <begin position="411"/>
        <end position="435"/>
    </location>
</feature>
<feature type="compositionally biased region" description="Polar residues" evidence="6">
    <location>
        <begin position="1002"/>
        <end position="1011"/>
    </location>
</feature>
<feature type="compositionally biased region" description="Low complexity" evidence="6">
    <location>
        <begin position="542"/>
        <end position="553"/>
    </location>
</feature>
<feature type="domain" description="PHD-type" evidence="7">
    <location>
        <begin position="5"/>
        <end position="57"/>
    </location>
</feature>
<dbReference type="PROSITE" id="PS51805">
    <property type="entry name" value="EPHD"/>
    <property type="match status" value="1"/>
</dbReference>
<keyword evidence="5" id="KW-0175">Coiled coil</keyword>
<evidence type="ECO:0000256" key="6">
    <source>
        <dbReference type="SAM" id="MobiDB-lite"/>
    </source>
</evidence>
<feature type="compositionally biased region" description="Basic and acidic residues" evidence="6">
    <location>
        <begin position="266"/>
        <end position="280"/>
    </location>
</feature>
<dbReference type="PANTHER" id="PTHR13793:SF90">
    <property type="entry name" value="PROTEIN AF-17"/>
    <property type="match status" value="1"/>
</dbReference>
<feature type="compositionally biased region" description="Polar residues" evidence="6">
    <location>
        <begin position="298"/>
        <end position="312"/>
    </location>
</feature>
<feature type="domain" description="PHD-type" evidence="7">
    <location>
        <begin position="117"/>
        <end position="180"/>
    </location>
</feature>
<evidence type="ECO:0000256" key="4">
    <source>
        <dbReference type="PROSITE-ProRule" id="PRU00146"/>
    </source>
</evidence>
<dbReference type="PROSITE" id="PS50016">
    <property type="entry name" value="ZF_PHD_2"/>
    <property type="match status" value="2"/>
</dbReference>
<feature type="compositionally biased region" description="Low complexity" evidence="6">
    <location>
        <begin position="624"/>
        <end position="635"/>
    </location>
</feature>
<feature type="compositionally biased region" description="Polar residues" evidence="6">
    <location>
        <begin position="383"/>
        <end position="409"/>
    </location>
</feature>
<organism evidence="9 10">
    <name type="scientific">Huso huso</name>
    <name type="common">Beluga</name>
    <name type="synonym">Acipenser huso</name>
    <dbReference type="NCBI Taxonomy" id="61971"/>
    <lineage>
        <taxon>Eukaryota</taxon>
        <taxon>Metazoa</taxon>
        <taxon>Chordata</taxon>
        <taxon>Craniata</taxon>
        <taxon>Vertebrata</taxon>
        <taxon>Euteleostomi</taxon>
        <taxon>Actinopterygii</taxon>
        <taxon>Chondrostei</taxon>
        <taxon>Acipenseriformes</taxon>
        <taxon>Acipenseridae</taxon>
        <taxon>Huso</taxon>
    </lineage>
</organism>
<dbReference type="SMART" id="SM00249">
    <property type="entry name" value="PHD"/>
    <property type="match status" value="2"/>
</dbReference>
<dbReference type="PANTHER" id="PTHR13793">
    <property type="entry name" value="PHD FINGER PROTEINS"/>
    <property type="match status" value="1"/>
</dbReference>